<dbReference type="EMBL" id="CAADEY010000111">
    <property type="protein sequence ID" value="VFJ63785.1"/>
    <property type="molecule type" value="Genomic_DNA"/>
</dbReference>
<feature type="transmembrane region" description="Helical" evidence="1">
    <location>
        <begin position="12"/>
        <end position="34"/>
    </location>
</feature>
<accession>A0A450TAV0</accession>
<feature type="transmembrane region" description="Helical" evidence="1">
    <location>
        <begin position="46"/>
        <end position="66"/>
    </location>
</feature>
<name>A0A450TAV0_9GAMM</name>
<dbReference type="AlphaFoldDB" id="A0A450TAV0"/>
<evidence type="ECO:0000256" key="1">
    <source>
        <dbReference type="SAM" id="Phobius"/>
    </source>
</evidence>
<gene>
    <name evidence="2" type="ORF">BECKDK2373C_GA0170839_111118</name>
</gene>
<keyword evidence="1" id="KW-0472">Membrane</keyword>
<evidence type="ECO:0000313" key="2">
    <source>
        <dbReference type="EMBL" id="VFJ63785.1"/>
    </source>
</evidence>
<reference evidence="2" key="1">
    <citation type="submission" date="2019-02" db="EMBL/GenBank/DDBJ databases">
        <authorList>
            <person name="Gruber-Vodicka R. H."/>
            <person name="Seah K. B. B."/>
        </authorList>
    </citation>
    <scope>NUCLEOTIDE SEQUENCE</scope>
    <source>
        <strain evidence="2">BECK_DK161</strain>
    </source>
</reference>
<keyword evidence="1" id="KW-1133">Transmembrane helix</keyword>
<protein>
    <submittedName>
        <fullName evidence="2">Uncharacterized protein</fullName>
    </submittedName>
</protein>
<sequence length="259" mass="29282">MARKWVIRSIFNLFIAVIVGIFLPSIINFGLAVLDPSSPKIAADGLTSLHVALVVFLSVSLIGLAFDIQTTLSRIHTEADQSIEKFIKQYINTEIDRSILRIFSVGVANDSSTTTTFIEFLQGIIRDLESLPEPIRFPILFLATRTRQIITHTKQKASDFELQVPIQIQVELSSALAKKSARYFVCDKNIVPPGEWTDGYLKFLEDLKGIPSIERRYIIFANEQKINEHSKNFSEMVRAVQFSNTPLYFMTLSRHSALS</sequence>
<keyword evidence="1" id="KW-0812">Transmembrane</keyword>
<proteinExistence type="predicted"/>
<organism evidence="2">
    <name type="scientific">Candidatus Kentrum sp. DK</name>
    <dbReference type="NCBI Taxonomy" id="2126562"/>
    <lineage>
        <taxon>Bacteria</taxon>
        <taxon>Pseudomonadati</taxon>
        <taxon>Pseudomonadota</taxon>
        <taxon>Gammaproteobacteria</taxon>
        <taxon>Candidatus Kentrum</taxon>
    </lineage>
</organism>